<feature type="transmembrane region" description="Helical" evidence="8">
    <location>
        <begin position="256"/>
        <end position="278"/>
    </location>
</feature>
<feature type="transmembrane region" description="Helical" evidence="8">
    <location>
        <begin position="137"/>
        <end position="161"/>
    </location>
</feature>
<dbReference type="FunFam" id="1.20.1250.20:FF:000134">
    <property type="entry name" value="MFS sugar transporter protein"/>
    <property type="match status" value="1"/>
</dbReference>
<dbReference type="PROSITE" id="PS50850">
    <property type="entry name" value="MFS"/>
    <property type="match status" value="1"/>
</dbReference>
<organism evidence="11 12">
    <name type="scientific">Trichomonascus ciferrii</name>
    <dbReference type="NCBI Taxonomy" id="44093"/>
    <lineage>
        <taxon>Eukaryota</taxon>
        <taxon>Fungi</taxon>
        <taxon>Dikarya</taxon>
        <taxon>Ascomycota</taxon>
        <taxon>Saccharomycotina</taxon>
        <taxon>Dipodascomycetes</taxon>
        <taxon>Dipodascales</taxon>
        <taxon>Trichomonascaceae</taxon>
        <taxon>Trichomonascus</taxon>
        <taxon>Trichomonascus ciferrii complex</taxon>
    </lineage>
</organism>
<dbReference type="NCBIfam" id="TIGR00879">
    <property type="entry name" value="SP"/>
    <property type="match status" value="1"/>
</dbReference>
<name>A0A642VC45_9ASCO</name>
<feature type="transmembrane region" description="Helical" evidence="8">
    <location>
        <begin position="167"/>
        <end position="190"/>
    </location>
</feature>
<feature type="transmembrane region" description="Helical" evidence="8">
    <location>
        <begin position="420"/>
        <end position="441"/>
    </location>
</feature>
<dbReference type="InterPro" id="IPR003663">
    <property type="entry name" value="Sugar/inositol_transpt"/>
</dbReference>
<keyword evidence="3 7" id="KW-0813">Transport</keyword>
<feature type="transmembrane region" description="Helical" evidence="8">
    <location>
        <begin position="298"/>
        <end position="315"/>
    </location>
</feature>
<reference evidence="11" key="1">
    <citation type="journal article" date="2019" name="G3 (Bethesda)">
        <title>Genome Assemblies of Two Rare Opportunistic Yeast Pathogens: Diutina rugosa (syn. Candida rugosa) and Trichomonascus ciferrii (syn. Candida ciferrii).</title>
        <authorList>
            <person name="Mixao V."/>
            <person name="Saus E."/>
            <person name="Hansen A.P."/>
            <person name="Lass-Florl C."/>
            <person name="Gabaldon T."/>
        </authorList>
    </citation>
    <scope>NUCLEOTIDE SEQUENCE</scope>
    <source>
        <strain evidence="11">CBS 4856</strain>
    </source>
</reference>
<evidence type="ECO:0000256" key="9">
    <source>
        <dbReference type="SAM" id="SignalP"/>
    </source>
</evidence>
<evidence type="ECO:0000256" key="7">
    <source>
        <dbReference type="RuleBase" id="RU003346"/>
    </source>
</evidence>
<comment type="similarity">
    <text evidence="2 7">Belongs to the major facilitator superfamily. Sugar transporter (TC 2.A.1.1) family.</text>
</comment>
<feature type="chain" id="PRO_5024791135" description="Major facilitator superfamily (MFS) profile domain-containing protein" evidence="9">
    <location>
        <begin position="25"/>
        <end position="481"/>
    </location>
</feature>
<sequence>MPKRQTLLLVVLLLTALIDSSTMGYDTLMMSGLIAIPQFTGYFTLTPELIGLFNASMWIGSILSCALMQQCSDKLGRKKTIFISAIICLVGVVLQTAAQNMAMFIIARIIVGFGSQLCGAAAPLLISEVSPSKYRGFLVGCYFSFFNAGALVASGVTYGSFKIMDTWAWRLPSAIQGVPSILCILLLGLIPESPRWLIADGQFEYASQVLSVANNASSEEIGPLVSEIEEAIRAERELQIGSWKVLVSTRPMMRRLFIIISLVLMLEMGGSSVGSYYLTIILRQAGLTETTKILQVNVISSAYNFAISILGAYFFDRFGRKKQAFFSLTGMIICFYLLGGFVKMYGVSDNKSGQYATIFWMFLFNGFYNFCFTPLNCLYPTEIFPFKVRAAGTTFFKFWNCGFGLFAAFILPIAMDNIGWKYYMINASYNIVFLPIIWYVWVETKNITLEEVAEKFGDAPAVVIEFIQEGGVKEKLEKNKR</sequence>
<comment type="subcellular location">
    <subcellularLocation>
        <location evidence="1">Membrane</location>
        <topology evidence="1">Multi-pass membrane protein</topology>
    </subcellularLocation>
</comment>
<dbReference type="InterPro" id="IPR050360">
    <property type="entry name" value="MFS_Sugar_Transporters"/>
</dbReference>
<dbReference type="EMBL" id="SWFS01000157">
    <property type="protein sequence ID" value="KAA8915550.1"/>
    <property type="molecule type" value="Genomic_DNA"/>
</dbReference>
<evidence type="ECO:0000256" key="6">
    <source>
        <dbReference type="ARBA" id="ARBA00023136"/>
    </source>
</evidence>
<evidence type="ECO:0000256" key="5">
    <source>
        <dbReference type="ARBA" id="ARBA00022989"/>
    </source>
</evidence>
<accession>A0A642VC45</accession>
<keyword evidence="12" id="KW-1185">Reference proteome</keyword>
<keyword evidence="6 8" id="KW-0472">Membrane</keyword>
<protein>
    <recommendedName>
        <fullName evidence="10">Major facilitator superfamily (MFS) profile domain-containing protein</fullName>
    </recommendedName>
</protein>
<feature type="transmembrane region" description="Helical" evidence="8">
    <location>
        <begin position="80"/>
        <end position="98"/>
    </location>
</feature>
<proteinExistence type="inferred from homology"/>
<evidence type="ECO:0000313" key="11">
    <source>
        <dbReference type="EMBL" id="KAA8915550.1"/>
    </source>
</evidence>
<dbReference type="GO" id="GO:0016020">
    <property type="term" value="C:membrane"/>
    <property type="evidence" value="ECO:0007669"/>
    <property type="project" value="UniProtKB-SubCell"/>
</dbReference>
<dbReference type="PANTHER" id="PTHR48022:SF31">
    <property type="entry name" value="HEXOSE TRANSPORTER"/>
    <property type="match status" value="1"/>
</dbReference>
<dbReference type="Proteomes" id="UP000761534">
    <property type="component" value="Unassembled WGS sequence"/>
</dbReference>
<feature type="transmembrane region" description="Helical" evidence="8">
    <location>
        <begin position="324"/>
        <end position="346"/>
    </location>
</feature>
<feature type="transmembrane region" description="Helical" evidence="8">
    <location>
        <begin position="104"/>
        <end position="125"/>
    </location>
</feature>
<dbReference type="SUPFAM" id="SSF103473">
    <property type="entry name" value="MFS general substrate transporter"/>
    <property type="match status" value="1"/>
</dbReference>
<keyword evidence="5 8" id="KW-1133">Transmembrane helix</keyword>
<dbReference type="AlphaFoldDB" id="A0A642VC45"/>
<dbReference type="VEuPathDB" id="FungiDB:TRICI_002289"/>
<feature type="domain" description="Major facilitator superfamily (MFS) profile" evidence="10">
    <location>
        <begin position="12"/>
        <end position="445"/>
    </location>
</feature>
<evidence type="ECO:0000256" key="4">
    <source>
        <dbReference type="ARBA" id="ARBA00022692"/>
    </source>
</evidence>
<dbReference type="Gene3D" id="1.20.1250.20">
    <property type="entry name" value="MFS general substrate transporter like domains"/>
    <property type="match status" value="1"/>
</dbReference>
<dbReference type="InterPro" id="IPR005828">
    <property type="entry name" value="MFS_sugar_transport-like"/>
</dbReference>
<feature type="transmembrane region" description="Helical" evidence="8">
    <location>
        <begin position="358"/>
        <end position="379"/>
    </location>
</feature>
<keyword evidence="9" id="KW-0732">Signal</keyword>
<feature type="transmembrane region" description="Helical" evidence="8">
    <location>
        <begin position="391"/>
        <end position="414"/>
    </location>
</feature>
<dbReference type="Pfam" id="PF00083">
    <property type="entry name" value="Sugar_tr"/>
    <property type="match status" value="1"/>
</dbReference>
<dbReference type="InterPro" id="IPR036259">
    <property type="entry name" value="MFS_trans_sf"/>
</dbReference>
<dbReference type="PRINTS" id="PR00171">
    <property type="entry name" value="SUGRTRNSPORT"/>
</dbReference>
<comment type="caution">
    <text evidence="11">The sequence shown here is derived from an EMBL/GenBank/DDBJ whole genome shotgun (WGS) entry which is preliminary data.</text>
</comment>
<dbReference type="PANTHER" id="PTHR48022">
    <property type="entry name" value="PLASTIDIC GLUCOSE TRANSPORTER 4"/>
    <property type="match status" value="1"/>
</dbReference>
<feature type="signal peptide" evidence="9">
    <location>
        <begin position="1"/>
        <end position="24"/>
    </location>
</feature>
<evidence type="ECO:0000256" key="1">
    <source>
        <dbReference type="ARBA" id="ARBA00004141"/>
    </source>
</evidence>
<gene>
    <name evidence="11" type="ORF">TRICI_002289</name>
</gene>
<evidence type="ECO:0000256" key="3">
    <source>
        <dbReference type="ARBA" id="ARBA00022448"/>
    </source>
</evidence>
<dbReference type="GO" id="GO:0005351">
    <property type="term" value="F:carbohydrate:proton symporter activity"/>
    <property type="evidence" value="ECO:0007669"/>
    <property type="project" value="TreeGrafter"/>
</dbReference>
<evidence type="ECO:0000256" key="8">
    <source>
        <dbReference type="SAM" id="Phobius"/>
    </source>
</evidence>
<evidence type="ECO:0000313" key="12">
    <source>
        <dbReference type="Proteomes" id="UP000761534"/>
    </source>
</evidence>
<evidence type="ECO:0000256" key="2">
    <source>
        <dbReference type="ARBA" id="ARBA00010992"/>
    </source>
</evidence>
<dbReference type="InterPro" id="IPR020846">
    <property type="entry name" value="MFS_dom"/>
</dbReference>
<dbReference type="OrthoDB" id="6133115at2759"/>
<evidence type="ECO:0000259" key="10">
    <source>
        <dbReference type="PROSITE" id="PS50850"/>
    </source>
</evidence>
<feature type="transmembrane region" description="Helical" evidence="8">
    <location>
        <begin position="48"/>
        <end position="68"/>
    </location>
</feature>
<keyword evidence="4 8" id="KW-0812">Transmembrane</keyword>